<dbReference type="RefSeq" id="WP_367768544.1">
    <property type="nucleotide sequence ID" value="NZ_CP165625.1"/>
</dbReference>
<organism evidence="2">
    <name type="scientific">Flavobacterium sp. WC2409</name>
    <dbReference type="NCBI Taxonomy" id="3234139"/>
    <lineage>
        <taxon>Bacteria</taxon>
        <taxon>Pseudomonadati</taxon>
        <taxon>Bacteroidota</taxon>
        <taxon>Flavobacteriia</taxon>
        <taxon>Flavobacteriales</taxon>
        <taxon>Flavobacteriaceae</taxon>
        <taxon>Flavobacterium</taxon>
    </lineage>
</organism>
<dbReference type="EMBL" id="CP165625">
    <property type="protein sequence ID" value="XDU96150.1"/>
    <property type="molecule type" value="Genomic_DNA"/>
</dbReference>
<reference evidence="2" key="1">
    <citation type="submission" date="2024-07" db="EMBL/GenBank/DDBJ databases">
        <authorList>
            <person name="Biller S.J."/>
        </authorList>
    </citation>
    <scope>NUCLEOTIDE SEQUENCE</scope>
    <source>
        <strain evidence="2">WC2409</strain>
    </source>
</reference>
<accession>A0AB39W518</accession>
<feature type="chain" id="PRO_5044280262" description="Tetratricopeptide repeat protein" evidence="1">
    <location>
        <begin position="19"/>
        <end position="216"/>
    </location>
</feature>
<protein>
    <recommendedName>
        <fullName evidence="3">Tetratricopeptide repeat protein</fullName>
    </recommendedName>
</protein>
<sequence>MTKLITTFALFVITLLSAQGQQSTMESTGGKFEQGMGKAFGLWGEGKTTEASDLFERIAAAEPTNWLPNYYVALVNTTTAFGTKDKEKINLLLSKAQNALDVEMGKDQNNAELYVMQAMINTAWIVFDPMTNGQKLSGPTMGLYAKAEAIAPNNPRVVYSKAEFEIGGAKFWGKDTKPMCAQIDKAIELFATFKPETPFSPKWGLDRALEAQKNCK</sequence>
<dbReference type="AlphaFoldDB" id="A0AB39W518"/>
<evidence type="ECO:0008006" key="3">
    <source>
        <dbReference type="Google" id="ProtNLM"/>
    </source>
</evidence>
<proteinExistence type="predicted"/>
<evidence type="ECO:0000256" key="1">
    <source>
        <dbReference type="SAM" id="SignalP"/>
    </source>
</evidence>
<gene>
    <name evidence="2" type="ORF">AB3G34_03375</name>
</gene>
<evidence type="ECO:0000313" key="2">
    <source>
        <dbReference type="EMBL" id="XDU96150.1"/>
    </source>
</evidence>
<feature type="signal peptide" evidence="1">
    <location>
        <begin position="1"/>
        <end position="18"/>
    </location>
</feature>
<name>A0AB39W518_9FLAO</name>
<keyword evidence="1" id="KW-0732">Signal</keyword>